<dbReference type="CDD" id="cd11386">
    <property type="entry name" value="MCP_signal"/>
    <property type="match status" value="1"/>
</dbReference>
<dbReference type="PANTHER" id="PTHR32089">
    <property type="entry name" value="METHYL-ACCEPTING CHEMOTAXIS PROTEIN MCPB"/>
    <property type="match status" value="1"/>
</dbReference>
<proteinExistence type="inferred from homology"/>
<evidence type="ECO:0000313" key="14">
    <source>
        <dbReference type="Proteomes" id="UP000268887"/>
    </source>
</evidence>
<evidence type="ECO:0000256" key="2">
    <source>
        <dbReference type="ARBA" id="ARBA00022475"/>
    </source>
</evidence>
<keyword evidence="6 10" id="KW-0472">Membrane</keyword>
<evidence type="ECO:0000256" key="3">
    <source>
        <dbReference type="ARBA" id="ARBA00022481"/>
    </source>
</evidence>
<evidence type="ECO:0000256" key="8">
    <source>
        <dbReference type="ARBA" id="ARBA00029447"/>
    </source>
</evidence>
<evidence type="ECO:0000256" key="9">
    <source>
        <dbReference type="PROSITE-ProRule" id="PRU00284"/>
    </source>
</evidence>
<evidence type="ECO:0000259" key="11">
    <source>
        <dbReference type="PROSITE" id="PS50111"/>
    </source>
</evidence>
<evidence type="ECO:0000256" key="7">
    <source>
        <dbReference type="ARBA" id="ARBA00023224"/>
    </source>
</evidence>
<evidence type="ECO:0000259" key="12">
    <source>
        <dbReference type="PROSITE" id="PS50885"/>
    </source>
</evidence>
<evidence type="ECO:0000256" key="5">
    <source>
        <dbReference type="ARBA" id="ARBA00022989"/>
    </source>
</evidence>
<dbReference type="Pfam" id="PF00672">
    <property type="entry name" value="HAMP"/>
    <property type="match status" value="1"/>
</dbReference>
<comment type="subcellular location">
    <subcellularLocation>
        <location evidence="1">Cell membrane</location>
        <topology evidence="1">Multi-pass membrane protein</topology>
    </subcellularLocation>
</comment>
<dbReference type="SMART" id="SM00283">
    <property type="entry name" value="MA"/>
    <property type="match status" value="1"/>
</dbReference>
<accession>A0A3M5GMY0</accession>
<dbReference type="FunFam" id="1.10.287.950:FF:000001">
    <property type="entry name" value="Methyl-accepting chemotaxis sensory transducer"/>
    <property type="match status" value="1"/>
</dbReference>
<feature type="domain" description="Methyl-accepting transducer" evidence="11">
    <location>
        <begin position="219"/>
        <end position="455"/>
    </location>
</feature>
<dbReference type="InterPro" id="IPR004089">
    <property type="entry name" value="MCPsignal_dom"/>
</dbReference>
<evidence type="ECO:0000256" key="6">
    <source>
        <dbReference type="ARBA" id="ARBA00023136"/>
    </source>
</evidence>
<dbReference type="PRINTS" id="PR00260">
    <property type="entry name" value="CHEMTRNSDUCR"/>
</dbReference>
<dbReference type="InterPro" id="IPR003660">
    <property type="entry name" value="HAMP_dom"/>
</dbReference>
<dbReference type="Gene3D" id="1.10.287.950">
    <property type="entry name" value="Methyl-accepting chemotaxis protein"/>
    <property type="match status" value="1"/>
</dbReference>
<feature type="transmembrane region" description="Helical" evidence="10">
    <location>
        <begin position="140"/>
        <end position="164"/>
    </location>
</feature>
<dbReference type="Pfam" id="PF00015">
    <property type="entry name" value="MCPsignal"/>
    <property type="match status" value="1"/>
</dbReference>
<keyword evidence="4 10" id="KW-0812">Transmembrane</keyword>
<evidence type="ECO:0000313" key="13">
    <source>
        <dbReference type="EMBL" id="RMS87929.1"/>
    </source>
</evidence>
<dbReference type="InterPro" id="IPR004090">
    <property type="entry name" value="Chemotax_Me-accpt_rcpt"/>
</dbReference>
<organism evidence="13 14">
    <name type="scientific">Pseudomonas savastanoi</name>
    <name type="common">Pseudomonas syringae pv. savastanoi</name>
    <dbReference type="NCBI Taxonomy" id="29438"/>
    <lineage>
        <taxon>Bacteria</taxon>
        <taxon>Pseudomonadati</taxon>
        <taxon>Pseudomonadota</taxon>
        <taxon>Gammaproteobacteria</taxon>
        <taxon>Pseudomonadales</taxon>
        <taxon>Pseudomonadaceae</taxon>
        <taxon>Pseudomonas</taxon>
    </lineage>
</organism>
<evidence type="ECO:0000256" key="1">
    <source>
        <dbReference type="ARBA" id="ARBA00004651"/>
    </source>
</evidence>
<feature type="domain" description="HAMP" evidence="12">
    <location>
        <begin position="161"/>
        <end position="214"/>
    </location>
</feature>
<dbReference type="GO" id="GO:0007165">
    <property type="term" value="P:signal transduction"/>
    <property type="evidence" value="ECO:0007669"/>
    <property type="project" value="UniProtKB-KW"/>
</dbReference>
<evidence type="ECO:0000256" key="10">
    <source>
        <dbReference type="SAM" id="Phobius"/>
    </source>
</evidence>
<dbReference type="SUPFAM" id="SSF58104">
    <property type="entry name" value="Methyl-accepting chemotaxis protein (MCP) signaling domain"/>
    <property type="match status" value="1"/>
</dbReference>
<dbReference type="GO" id="GO:0004888">
    <property type="term" value="F:transmembrane signaling receptor activity"/>
    <property type="evidence" value="ECO:0007669"/>
    <property type="project" value="InterPro"/>
</dbReference>
<comment type="caution">
    <text evidence="13">The sequence shown here is derived from an EMBL/GenBank/DDBJ whole genome shotgun (WGS) entry which is preliminary data.</text>
</comment>
<dbReference type="GO" id="GO:0005886">
    <property type="term" value="C:plasma membrane"/>
    <property type="evidence" value="ECO:0007669"/>
    <property type="project" value="UniProtKB-SubCell"/>
</dbReference>
<comment type="similarity">
    <text evidence="8">Belongs to the methyl-accepting chemotaxis (MCP) protein family.</text>
</comment>
<dbReference type="PROSITE" id="PS50885">
    <property type="entry name" value="HAMP"/>
    <property type="match status" value="1"/>
</dbReference>
<dbReference type="Proteomes" id="UP000268887">
    <property type="component" value="Unassembled WGS sequence"/>
</dbReference>
<keyword evidence="5 10" id="KW-1133">Transmembrane helix</keyword>
<keyword evidence="2" id="KW-1003">Cell membrane</keyword>
<dbReference type="CDD" id="cd06225">
    <property type="entry name" value="HAMP"/>
    <property type="match status" value="1"/>
</dbReference>
<sequence>MGSWLGNLSLKYKFWAVNAVAFVTTLLLVLYAMQAEQQARVDTSRQAAQAQARLLAAWPADAVLPASDTLLTYNKGQTPTFNTLALPELADARDWVALNKPANDRLLSGAQIFTRSTGQQVAVLAFAPTFLQVFQDRFSYYAAAVFVLMLLMLCASQLLIRFLLSQLNALKDVMLHVEKSGDLAARVPNRSDDEVGQMAKAFNAMQAGYQRVVNTVSQTAGRLDQGAAHLAAGMKDVRQGMLGQQSETDQVATAINEMTATVHHIAQHATATRDQSQTADALAGSGKEVVDRVQVSIAGLSSGVQQTAEMIQRMAQDSQKINGVVNVIHSIAEQTNLLALNAAIEAARAGEAGRGFAVVADEVRSLAQRTSASTAEIEGLISGVQQSTQQTASSLRHTATQASLTLEQAASTGEALTVIIHSTGTINDRNLLIASAAEQQAQVATEVDRNLSSIRDLSSQTASGAQQTTVASNSLSMLAADLNLMVQRFVL</sequence>
<dbReference type="SMART" id="SM00304">
    <property type="entry name" value="HAMP"/>
    <property type="match status" value="2"/>
</dbReference>
<dbReference type="GO" id="GO:0006935">
    <property type="term" value="P:chemotaxis"/>
    <property type="evidence" value="ECO:0007669"/>
    <property type="project" value="InterPro"/>
</dbReference>
<dbReference type="AlphaFoldDB" id="A0A3M5GMY0"/>
<evidence type="ECO:0000256" key="4">
    <source>
        <dbReference type="ARBA" id="ARBA00022692"/>
    </source>
</evidence>
<feature type="transmembrane region" description="Helical" evidence="10">
    <location>
        <begin position="12"/>
        <end position="33"/>
    </location>
</feature>
<name>A0A3M5GMY0_PSESS</name>
<reference evidence="13 14" key="1">
    <citation type="submission" date="2018-08" db="EMBL/GenBank/DDBJ databases">
        <title>Recombination of ecologically and evolutionarily significant loci maintains genetic cohesion in the Pseudomonas syringae species complex.</title>
        <authorList>
            <person name="Dillon M."/>
            <person name="Thakur S."/>
            <person name="Almeida R.N.D."/>
            <person name="Weir B.S."/>
            <person name="Guttman D.S."/>
        </authorList>
    </citation>
    <scope>NUCLEOTIDE SEQUENCE [LARGE SCALE GENOMIC DNA]</scope>
    <source>
        <strain evidence="13 14">ICMP 13927</strain>
    </source>
</reference>
<dbReference type="EMBL" id="RBSV01000048">
    <property type="protein sequence ID" value="RMS87929.1"/>
    <property type="molecule type" value="Genomic_DNA"/>
</dbReference>
<dbReference type="PROSITE" id="PS50111">
    <property type="entry name" value="CHEMOTAXIS_TRANSDUC_2"/>
    <property type="match status" value="1"/>
</dbReference>
<keyword evidence="7 9" id="KW-0807">Transducer</keyword>
<dbReference type="PANTHER" id="PTHR32089:SF119">
    <property type="entry name" value="METHYL-ACCEPTING CHEMOTAXIS PROTEIN CTPL"/>
    <property type="match status" value="1"/>
</dbReference>
<gene>
    <name evidence="13" type="ORF">ALP60_01840</name>
</gene>
<protein>
    <submittedName>
        <fullName evidence="13">Methyl-accepting chemotaxis protein</fullName>
    </submittedName>
</protein>
<keyword evidence="3" id="KW-0488">Methylation</keyword>